<proteinExistence type="predicted"/>
<organism evidence="1 2">
    <name type="scientific">Nonomuraea typhae</name>
    <dbReference type="NCBI Taxonomy" id="2603600"/>
    <lineage>
        <taxon>Bacteria</taxon>
        <taxon>Bacillati</taxon>
        <taxon>Actinomycetota</taxon>
        <taxon>Actinomycetes</taxon>
        <taxon>Streptosporangiales</taxon>
        <taxon>Streptosporangiaceae</taxon>
        <taxon>Nonomuraea</taxon>
    </lineage>
</organism>
<name>A0ABW7Z5S9_9ACTN</name>
<dbReference type="EMBL" id="JBITGY010000010">
    <property type="protein sequence ID" value="MFI6502874.1"/>
    <property type="molecule type" value="Genomic_DNA"/>
</dbReference>
<evidence type="ECO:0000313" key="1">
    <source>
        <dbReference type="EMBL" id="MFI6502874.1"/>
    </source>
</evidence>
<reference evidence="1 2" key="1">
    <citation type="submission" date="2024-10" db="EMBL/GenBank/DDBJ databases">
        <title>The Natural Products Discovery Center: Release of the First 8490 Sequenced Strains for Exploring Actinobacteria Biosynthetic Diversity.</title>
        <authorList>
            <person name="Kalkreuter E."/>
            <person name="Kautsar S.A."/>
            <person name="Yang D."/>
            <person name="Bader C.D."/>
            <person name="Teijaro C.N."/>
            <person name="Fluegel L."/>
            <person name="Davis C.M."/>
            <person name="Simpson J.R."/>
            <person name="Lauterbach L."/>
            <person name="Steele A.D."/>
            <person name="Gui C."/>
            <person name="Meng S."/>
            <person name="Li G."/>
            <person name="Viehrig K."/>
            <person name="Ye F."/>
            <person name="Su P."/>
            <person name="Kiefer A.F."/>
            <person name="Nichols A."/>
            <person name="Cepeda A.J."/>
            <person name="Yan W."/>
            <person name="Fan B."/>
            <person name="Jiang Y."/>
            <person name="Adhikari A."/>
            <person name="Zheng C.-J."/>
            <person name="Schuster L."/>
            <person name="Cowan T.M."/>
            <person name="Smanski M.J."/>
            <person name="Chevrette M.G."/>
            <person name="De Carvalho L.P.S."/>
            <person name="Shen B."/>
        </authorList>
    </citation>
    <scope>NUCLEOTIDE SEQUENCE [LARGE SCALE GENOMIC DNA]</scope>
    <source>
        <strain evidence="1 2">NPDC050545</strain>
    </source>
</reference>
<keyword evidence="2" id="KW-1185">Reference proteome</keyword>
<gene>
    <name evidence="1" type="ORF">ACIBG2_36230</name>
</gene>
<comment type="caution">
    <text evidence="1">The sequence shown here is derived from an EMBL/GenBank/DDBJ whole genome shotgun (WGS) entry which is preliminary data.</text>
</comment>
<accession>A0ABW7Z5S9</accession>
<dbReference type="Proteomes" id="UP001612741">
    <property type="component" value="Unassembled WGS sequence"/>
</dbReference>
<evidence type="ECO:0000313" key="2">
    <source>
        <dbReference type="Proteomes" id="UP001612741"/>
    </source>
</evidence>
<dbReference type="RefSeq" id="WP_397088466.1">
    <property type="nucleotide sequence ID" value="NZ_JBITGY010000010.1"/>
</dbReference>
<sequence>MTTPTWAYIAAYTAVAGCAARTTVPLAGRPVPRRLVLGSALLAGDGSPDRP</sequence>
<protein>
    <submittedName>
        <fullName evidence="1">Uncharacterized protein</fullName>
    </submittedName>
</protein>